<dbReference type="CDD" id="cd00121">
    <property type="entry name" value="MATH"/>
    <property type="match status" value="2"/>
</dbReference>
<dbReference type="GO" id="GO:0003725">
    <property type="term" value="F:double-stranded RNA binding"/>
    <property type="evidence" value="ECO:0007669"/>
    <property type="project" value="TreeGrafter"/>
</dbReference>
<dbReference type="InterPro" id="IPR043519">
    <property type="entry name" value="NT_sf"/>
</dbReference>
<dbReference type="GO" id="GO:0001730">
    <property type="term" value="F:2'-5'-oligoadenylate synthetase activity"/>
    <property type="evidence" value="ECO:0007669"/>
    <property type="project" value="TreeGrafter"/>
</dbReference>
<feature type="domain" description="MATH" evidence="3">
    <location>
        <begin position="141"/>
        <end position="263"/>
    </location>
</feature>
<dbReference type="PANTHER" id="PTHR11258">
    <property type="entry name" value="2-5 OLIGOADENYLATE SYNTHETASE"/>
    <property type="match status" value="1"/>
</dbReference>
<dbReference type="InterPro" id="IPR002083">
    <property type="entry name" value="MATH/TRAF_dom"/>
</dbReference>
<dbReference type="Gene3D" id="2.60.210.10">
    <property type="entry name" value="Apoptosis, Tumor Necrosis Factor Receptor Associated Protein 2, Chain A"/>
    <property type="match status" value="2"/>
</dbReference>
<dbReference type="GO" id="GO:0016020">
    <property type="term" value="C:membrane"/>
    <property type="evidence" value="ECO:0007669"/>
    <property type="project" value="TreeGrafter"/>
</dbReference>
<dbReference type="Pfam" id="PF22486">
    <property type="entry name" value="MATH_2"/>
    <property type="match status" value="1"/>
</dbReference>
<evidence type="ECO:0000313" key="4">
    <source>
        <dbReference type="Proteomes" id="UP000515163"/>
    </source>
</evidence>
<gene>
    <name evidence="5" type="primary">LOC116288929</name>
</gene>
<accession>A0A6P8HGE7</accession>
<dbReference type="SUPFAM" id="SSF81631">
    <property type="entry name" value="PAP/OAS1 substrate-binding domain"/>
    <property type="match status" value="1"/>
</dbReference>
<evidence type="ECO:0000259" key="3">
    <source>
        <dbReference type="PROSITE" id="PS50144"/>
    </source>
</evidence>
<dbReference type="Proteomes" id="UP000515163">
    <property type="component" value="Unplaced"/>
</dbReference>
<keyword evidence="2" id="KW-0175">Coiled coil</keyword>
<dbReference type="PROSITE" id="PS50152">
    <property type="entry name" value="25A_SYNTH_3"/>
    <property type="match status" value="1"/>
</dbReference>
<feature type="coiled-coil region" evidence="2">
    <location>
        <begin position="461"/>
        <end position="495"/>
    </location>
</feature>
<dbReference type="KEGG" id="aten:116288929"/>
<keyword evidence="4" id="KW-1185">Reference proteome</keyword>
<dbReference type="GO" id="GO:0005654">
    <property type="term" value="C:nucleoplasm"/>
    <property type="evidence" value="ECO:0007669"/>
    <property type="project" value="TreeGrafter"/>
</dbReference>
<dbReference type="PROSITE" id="PS50144">
    <property type="entry name" value="MATH"/>
    <property type="match status" value="2"/>
</dbReference>
<proteinExistence type="inferred from homology"/>
<dbReference type="GO" id="GO:0005829">
    <property type="term" value="C:cytosol"/>
    <property type="evidence" value="ECO:0007669"/>
    <property type="project" value="TreeGrafter"/>
</dbReference>
<reference evidence="5" key="1">
    <citation type="submission" date="2025-08" db="UniProtKB">
        <authorList>
            <consortium name="RefSeq"/>
        </authorList>
    </citation>
    <scope>IDENTIFICATION</scope>
    <source>
        <tissue evidence="5">Tentacle</tissue>
    </source>
</reference>
<dbReference type="AlphaFoldDB" id="A0A6P8HGE7"/>
<dbReference type="InterPro" id="IPR018952">
    <property type="entry name" value="2-5-oligoAdlate_synth_1_dom2/C"/>
</dbReference>
<dbReference type="OrthoDB" id="1885901at2759"/>
<dbReference type="PANTHER" id="PTHR11258:SF22">
    <property type="entry name" value="MATH DOMAIN-CONTAINING PROTEIN"/>
    <property type="match status" value="1"/>
</dbReference>
<name>A0A6P8HGE7_ACTTE</name>
<dbReference type="SUPFAM" id="SSF49599">
    <property type="entry name" value="TRAF domain-like"/>
    <property type="match status" value="2"/>
</dbReference>
<protein>
    <submittedName>
        <fullName evidence="5">Uncharacterized protein LOC116288929</fullName>
    </submittedName>
</protein>
<comment type="similarity">
    <text evidence="1">Belongs to the 2-5A synthase family.</text>
</comment>
<dbReference type="SUPFAM" id="SSF81301">
    <property type="entry name" value="Nucleotidyltransferase"/>
    <property type="match status" value="1"/>
</dbReference>
<dbReference type="Gene3D" id="1.10.1410.20">
    <property type="entry name" value="2'-5'-oligoadenylate synthetase 1, domain 2"/>
    <property type="match status" value="1"/>
</dbReference>
<dbReference type="GeneID" id="116288929"/>
<evidence type="ECO:0000256" key="2">
    <source>
        <dbReference type="SAM" id="Coils"/>
    </source>
</evidence>
<feature type="domain" description="MATH" evidence="3">
    <location>
        <begin position="15"/>
        <end position="139"/>
    </location>
</feature>
<dbReference type="RefSeq" id="XP_031551655.1">
    <property type="nucleotide sequence ID" value="XM_031695795.1"/>
</dbReference>
<evidence type="ECO:0000313" key="5">
    <source>
        <dbReference type="RefSeq" id="XP_031551655.1"/>
    </source>
</evidence>
<sequence length="812" mass="92096">MALRLHNTRILEDGVQALTFIIEEFSDVSEAVFSKPFTFSGHRWRLQSGVKGGHLGAFLRWLGGGEQNRKMKCKIRVSVDILNTKDPSLSTVVGSLDEDDEFPRAGFGIGWSKLIAVETIEKPNSGFLDDNCLLLEVKCKLVQTTFEDKMVVNLVPGTDFTMSSKFSLFDTEWSIVMYPRGENPQNSTPQKDHTAIYLRNESSSLLRFDVTFSIYIPKVKEIRVTHHFHEANPSKTFGVEKFLRTRDLRSIAKGGTVPVGVKITSVIPYFYLGFDTKDWSPPENLRSSLALKDIKKCPLSFRADSQDQKKLDFKLQFDPESQFSEMGDSAYYMKVLWSVMVFCYKDGNKSETLNSWDSPGHSAFCFSNEEIILNTPLLLSDTISPYSPFLDAEKLLSVKLIIHNANEVYDPLMIDSDKQSIAKLREINAQTKSSTEKYWIDQLSCVCSEKDKIIADQDEMISAREKELSDKESAIHTLEEEIEDKENYISSVEDNIDGSGEGKGSMKHVNLKELIQKTHPDAEELTKQKQVADQLENFLMNNLPFNISRISLVGNAGQGTTSHGVKEVDLAIFIKDLPRTEHKSWLPAIVYTTKTLLKQNSQHGGENEDEPKLPPCTDFLETSSAVVFKCDDVNVVLIPTNDWEPFDGFKGLYQMCLTQGEEAQPYYILCGCERQTEFIANQPEKCKDLIRAVRAWCNSIPWKNPESKPGQYLLSLLLVAAYQIVQSGYISQTVAGDKEVFLEFAEMVNDVNLEVFWNEYYVSSSYPRELFSVPFKLPIVQDPAIPTHNVASTGLEDWSQFRKEVVKWVERM</sequence>
<dbReference type="InterPro" id="IPR008974">
    <property type="entry name" value="TRAF-like"/>
</dbReference>
<dbReference type="Pfam" id="PF10421">
    <property type="entry name" value="OAS1_C"/>
    <property type="match status" value="1"/>
</dbReference>
<organism evidence="4 5">
    <name type="scientific">Actinia tenebrosa</name>
    <name type="common">Australian red waratah sea anemone</name>
    <dbReference type="NCBI Taxonomy" id="6105"/>
    <lineage>
        <taxon>Eukaryota</taxon>
        <taxon>Metazoa</taxon>
        <taxon>Cnidaria</taxon>
        <taxon>Anthozoa</taxon>
        <taxon>Hexacorallia</taxon>
        <taxon>Actiniaria</taxon>
        <taxon>Actiniidae</taxon>
        <taxon>Actinia</taxon>
    </lineage>
</organism>
<evidence type="ECO:0000256" key="1">
    <source>
        <dbReference type="ARBA" id="ARBA00009526"/>
    </source>
</evidence>
<dbReference type="InParanoid" id="A0A6P8HGE7"/>
<dbReference type="SMART" id="SM00061">
    <property type="entry name" value="MATH"/>
    <property type="match status" value="2"/>
</dbReference>